<dbReference type="InterPro" id="IPR017932">
    <property type="entry name" value="GATase_2_dom"/>
</dbReference>
<evidence type="ECO:0000256" key="9">
    <source>
        <dbReference type="PIRSR" id="PIRSR001589-2"/>
    </source>
</evidence>
<evidence type="ECO:0000259" key="10">
    <source>
        <dbReference type="PROSITE" id="PS51278"/>
    </source>
</evidence>
<feature type="binding site" evidence="9">
    <location>
        <position position="283"/>
    </location>
    <ligand>
        <name>ATP</name>
        <dbReference type="ChEBI" id="CHEBI:30616"/>
    </ligand>
</feature>
<dbReference type="EMBL" id="VOBQ01000026">
    <property type="protein sequence ID" value="TWO66144.1"/>
    <property type="molecule type" value="Genomic_DNA"/>
</dbReference>
<dbReference type="GO" id="GO:0005524">
    <property type="term" value="F:ATP binding"/>
    <property type="evidence" value="ECO:0007669"/>
    <property type="project" value="UniProtKB-KW"/>
</dbReference>
<evidence type="ECO:0000256" key="1">
    <source>
        <dbReference type="ARBA" id="ARBA00005187"/>
    </source>
</evidence>
<dbReference type="EC" id="6.3.5.4" evidence="3"/>
<feature type="binding site" evidence="9">
    <location>
        <position position="309"/>
    </location>
    <ligand>
        <name>ATP</name>
        <dbReference type="ChEBI" id="CHEBI:30616"/>
    </ligand>
</feature>
<keyword evidence="4 9" id="KW-0547">Nucleotide-binding</keyword>
<dbReference type="PROSITE" id="PS51278">
    <property type="entry name" value="GATASE_TYPE_2"/>
    <property type="match status" value="1"/>
</dbReference>
<gene>
    <name evidence="11" type="primary">asnB</name>
    <name evidence="11" type="ORF">FN976_26740</name>
</gene>
<dbReference type="SUPFAM" id="SSF52402">
    <property type="entry name" value="Adenine nucleotide alpha hydrolases-like"/>
    <property type="match status" value="1"/>
</dbReference>
<protein>
    <recommendedName>
        <fullName evidence="3">asparagine synthase (glutamine-hydrolyzing)</fullName>
        <ecNumber evidence="3">6.3.5.4</ecNumber>
    </recommendedName>
</protein>
<dbReference type="Pfam" id="PF00733">
    <property type="entry name" value="Asn_synthase"/>
    <property type="match status" value="1"/>
</dbReference>
<organism evidence="11 12">
    <name type="scientific">Caenimonas sedimenti</name>
    <dbReference type="NCBI Taxonomy" id="2596921"/>
    <lineage>
        <taxon>Bacteria</taxon>
        <taxon>Pseudomonadati</taxon>
        <taxon>Pseudomonadota</taxon>
        <taxon>Betaproteobacteria</taxon>
        <taxon>Burkholderiales</taxon>
        <taxon>Comamonadaceae</taxon>
        <taxon>Caenimonas</taxon>
    </lineage>
</organism>
<dbReference type="PIRSF" id="PIRSF001589">
    <property type="entry name" value="Asn_synthetase_glu-h"/>
    <property type="match status" value="1"/>
</dbReference>
<keyword evidence="8" id="KW-0028">Amino-acid biosynthesis</keyword>
<dbReference type="PANTHER" id="PTHR43284:SF1">
    <property type="entry name" value="ASPARAGINE SYNTHETASE"/>
    <property type="match status" value="1"/>
</dbReference>
<comment type="catalytic activity">
    <reaction evidence="7">
        <text>L-aspartate + L-glutamine + ATP + H2O = L-asparagine + L-glutamate + AMP + diphosphate + H(+)</text>
        <dbReference type="Rhea" id="RHEA:12228"/>
        <dbReference type="ChEBI" id="CHEBI:15377"/>
        <dbReference type="ChEBI" id="CHEBI:15378"/>
        <dbReference type="ChEBI" id="CHEBI:29985"/>
        <dbReference type="ChEBI" id="CHEBI:29991"/>
        <dbReference type="ChEBI" id="CHEBI:30616"/>
        <dbReference type="ChEBI" id="CHEBI:33019"/>
        <dbReference type="ChEBI" id="CHEBI:58048"/>
        <dbReference type="ChEBI" id="CHEBI:58359"/>
        <dbReference type="ChEBI" id="CHEBI:456215"/>
        <dbReference type="EC" id="6.3.5.4"/>
    </reaction>
</comment>
<evidence type="ECO:0000256" key="6">
    <source>
        <dbReference type="ARBA" id="ARBA00022962"/>
    </source>
</evidence>
<dbReference type="Gene3D" id="3.60.20.10">
    <property type="entry name" value="Glutamine Phosphoribosylpyrophosphate, subunit 1, domain 1"/>
    <property type="match status" value="1"/>
</dbReference>
<dbReference type="GO" id="GO:0004066">
    <property type="term" value="F:asparagine synthase (glutamine-hydrolyzing) activity"/>
    <property type="evidence" value="ECO:0007669"/>
    <property type="project" value="UniProtKB-EC"/>
</dbReference>
<comment type="caution">
    <text evidence="11">The sequence shown here is derived from an EMBL/GenBank/DDBJ whole genome shotgun (WGS) entry which is preliminary data.</text>
</comment>
<dbReference type="Gene3D" id="3.40.50.620">
    <property type="entry name" value="HUPs"/>
    <property type="match status" value="1"/>
</dbReference>
<comment type="pathway">
    <text evidence="1">Amino-acid biosynthesis; L-asparagine biosynthesis; L-asparagine from L-aspartate (L-Gln route): step 1/1.</text>
</comment>
<dbReference type="InterPro" id="IPR033738">
    <property type="entry name" value="AsnB_N"/>
</dbReference>
<name>A0A562ZF35_9BURK</name>
<evidence type="ECO:0000256" key="7">
    <source>
        <dbReference type="ARBA" id="ARBA00048741"/>
    </source>
</evidence>
<evidence type="ECO:0000256" key="5">
    <source>
        <dbReference type="ARBA" id="ARBA00022840"/>
    </source>
</evidence>
<evidence type="ECO:0000313" key="12">
    <source>
        <dbReference type="Proteomes" id="UP000318199"/>
    </source>
</evidence>
<comment type="similarity">
    <text evidence="2">Belongs to the asparagine synthetase family.</text>
</comment>
<dbReference type="RefSeq" id="WP_145896769.1">
    <property type="nucleotide sequence ID" value="NZ_VOBQ01000026.1"/>
</dbReference>
<dbReference type="PANTHER" id="PTHR43284">
    <property type="entry name" value="ASPARAGINE SYNTHETASE (GLUTAMINE-HYDROLYZING)"/>
    <property type="match status" value="1"/>
</dbReference>
<dbReference type="NCBIfam" id="TIGR01536">
    <property type="entry name" value="asn_synth_AEB"/>
    <property type="match status" value="1"/>
</dbReference>
<dbReference type="OrthoDB" id="9763290at2"/>
<feature type="binding site" evidence="9">
    <location>
        <position position="114"/>
    </location>
    <ligand>
        <name>L-glutamine</name>
        <dbReference type="ChEBI" id="CHEBI:58359"/>
    </ligand>
</feature>
<feature type="binding site" evidence="9">
    <location>
        <begin position="385"/>
        <end position="386"/>
    </location>
    <ligand>
        <name>ATP</name>
        <dbReference type="ChEBI" id="CHEBI:30616"/>
    </ligand>
</feature>
<evidence type="ECO:0000313" key="11">
    <source>
        <dbReference type="EMBL" id="TWO66144.1"/>
    </source>
</evidence>
<reference evidence="11 12" key="1">
    <citation type="submission" date="2019-07" db="EMBL/GenBank/DDBJ databases">
        <title>Caenimonas sedimenti sp. nov., isolated from activated sludge.</title>
        <authorList>
            <person name="Xu J."/>
        </authorList>
    </citation>
    <scope>NUCLEOTIDE SEQUENCE [LARGE SCALE GENOMIC DNA]</scope>
    <source>
        <strain evidence="11 12">HX-9-20</strain>
    </source>
</reference>
<keyword evidence="5 9" id="KW-0067">ATP-binding</keyword>
<keyword evidence="12" id="KW-1185">Reference proteome</keyword>
<dbReference type="InterPro" id="IPR029055">
    <property type="entry name" value="Ntn_hydrolases_N"/>
</dbReference>
<evidence type="ECO:0000256" key="3">
    <source>
        <dbReference type="ARBA" id="ARBA00012737"/>
    </source>
</evidence>
<feature type="domain" description="Glutamine amidotransferase type-2" evidence="10">
    <location>
        <begin position="2"/>
        <end position="228"/>
    </location>
</feature>
<keyword evidence="11" id="KW-0436">Ligase</keyword>
<dbReference type="CDD" id="cd00712">
    <property type="entry name" value="AsnB"/>
    <property type="match status" value="1"/>
</dbReference>
<evidence type="ECO:0000256" key="2">
    <source>
        <dbReference type="ARBA" id="ARBA00005752"/>
    </source>
</evidence>
<dbReference type="CDD" id="cd01991">
    <property type="entry name" value="Asn_synthase_B_C"/>
    <property type="match status" value="1"/>
</dbReference>
<dbReference type="InterPro" id="IPR051786">
    <property type="entry name" value="ASN_synthetase/amidase"/>
</dbReference>
<dbReference type="Proteomes" id="UP000318199">
    <property type="component" value="Unassembled WGS sequence"/>
</dbReference>
<evidence type="ECO:0000256" key="8">
    <source>
        <dbReference type="PIRSR" id="PIRSR001589-1"/>
    </source>
</evidence>
<accession>A0A562ZF35</accession>
<keyword evidence="6 8" id="KW-0315">Glutamine amidotransferase</keyword>
<dbReference type="InterPro" id="IPR006426">
    <property type="entry name" value="Asn_synth_AEB"/>
</dbReference>
<sequence length="629" mass="69437">MCGLGAIVQLAGDRVALERSLGALERAQAHRGPDGRHFRVAELAPPAAGAIAPLLGLALQRLAVVDLSSRSDQPMQSPCGRYVICFNGEIYNYKELAAELRRAGDTSLPAEPGDTMVLLACLARWGTGCLPMLNGMWAFVLFDREANTLLVARDRMGVKPLFWALDDRGLVLASEVKGVLAATGKRYAINEDVAARHLAQSLANTDTQTMFRGIEAAPAGSFARIELAGPDPLSLQPRFERFWRHPFELGKPLLEQADPHELCELLQDAVRLRLRSDVPCGLLLSGGLDSSSILAAAHSQQLDLQVLSVVSRDPASSEEYWVKQMARHCGVQPTWIRIDEDPLSILSDLDDASRFNDAPLPGLAMIAQQRLMRAAQDKGITVLLSGQGADEQLGGYNKFLYFYLMQLLQEGRYGEAASQAWACFARGTVLNEFRLAEAKRYLPWRRASASIVGPRLAQAQLCDTASAGSYAAREWRDLHSLSLPLLLHCEDSMSMSCSRETRHPFMDYRIVELLATVPARQKFQDGWPKWILRQAMRKHLPVSVTWRRDKKGFNIPEASWLRTAFVPHVQQWLAGEPLCVAHGLVNAPALALSYRRFIEGAPGAAYKDVLAALTLESWLRVNDGTLLKG</sequence>
<dbReference type="AlphaFoldDB" id="A0A562ZF35"/>
<proteinExistence type="inferred from homology"/>
<dbReference type="SUPFAM" id="SSF56235">
    <property type="entry name" value="N-terminal nucleophile aminohydrolases (Ntn hydrolases)"/>
    <property type="match status" value="1"/>
</dbReference>
<dbReference type="GO" id="GO:0006529">
    <property type="term" value="P:asparagine biosynthetic process"/>
    <property type="evidence" value="ECO:0007669"/>
    <property type="project" value="UniProtKB-KW"/>
</dbReference>
<feature type="active site" description="For GATase activity" evidence="8">
    <location>
        <position position="2"/>
    </location>
</feature>
<evidence type="ECO:0000256" key="4">
    <source>
        <dbReference type="ARBA" id="ARBA00022741"/>
    </source>
</evidence>
<dbReference type="Pfam" id="PF13537">
    <property type="entry name" value="GATase_7"/>
    <property type="match status" value="1"/>
</dbReference>
<dbReference type="InterPro" id="IPR014729">
    <property type="entry name" value="Rossmann-like_a/b/a_fold"/>
</dbReference>
<dbReference type="InterPro" id="IPR001962">
    <property type="entry name" value="Asn_synthase"/>
</dbReference>
<keyword evidence="8" id="KW-0061">Asparagine biosynthesis</keyword>